<keyword evidence="5 7" id="KW-1133">Transmembrane helix</keyword>
<feature type="transmembrane region" description="Helical" evidence="7">
    <location>
        <begin position="85"/>
        <end position="104"/>
    </location>
</feature>
<name>A0ABP0QFP7_9DINO</name>
<evidence type="ECO:0000313" key="8">
    <source>
        <dbReference type="EMBL" id="CAK9087061.1"/>
    </source>
</evidence>
<keyword evidence="3" id="KW-0813">Transport</keyword>
<keyword evidence="9" id="KW-1185">Reference proteome</keyword>
<dbReference type="InterPro" id="IPR002259">
    <property type="entry name" value="Eqnu_transpt"/>
</dbReference>
<feature type="transmembrane region" description="Helical" evidence="7">
    <location>
        <begin position="207"/>
        <end position="230"/>
    </location>
</feature>
<sequence>MLCFREVTVPFNSREGQSRRSWAMADSEAPEASTRLLEAETKSSPPAEGAAQLCMVVIGIGYLFPIAAIWAAFDYWKLLFPDQNVEFAVTALYQAGSILTVIALSFVETFQFGPRILGGFGGQFLCLSAILAFKWLPWSPSILYDLLLGVVLLCSVATGYLDSALLSLCSQYSSKMQAYLQIGLGFGTLVSVAYRDVTKLVSSEVSVASTAFFVVALATVLVCISAYRLLMLLPASRHLSDAAPGASSYGAVSDTAKGSGAASGATVGAVLSVVWFNQLVIFGNFFLTTLCYPGLITAIPCKQMKSLDVDQWFQTILLTVSESLHCHLALAVEFRDCPSGACCCGPVVPTAPWSLLLKSGSAHCDQTLAVEGGGREKEDEELRRLSYKSGRPHLPGGEEAKSRKGCVLLSTILRELPNILSICGRVFVYFVKAWGWIAPNGSLTPSTQLKPMKEQLVGAGTTQ</sequence>
<accession>A0ABP0QFP7</accession>
<evidence type="ECO:0000256" key="5">
    <source>
        <dbReference type="ARBA" id="ARBA00022989"/>
    </source>
</evidence>
<dbReference type="Proteomes" id="UP001642484">
    <property type="component" value="Unassembled WGS sequence"/>
</dbReference>
<organism evidence="8 9">
    <name type="scientific">Durusdinium trenchii</name>
    <dbReference type="NCBI Taxonomy" id="1381693"/>
    <lineage>
        <taxon>Eukaryota</taxon>
        <taxon>Sar</taxon>
        <taxon>Alveolata</taxon>
        <taxon>Dinophyceae</taxon>
        <taxon>Suessiales</taxon>
        <taxon>Symbiodiniaceae</taxon>
        <taxon>Durusdinium</taxon>
    </lineage>
</organism>
<keyword evidence="4 7" id="KW-0812">Transmembrane</keyword>
<reference evidence="8 9" key="1">
    <citation type="submission" date="2024-02" db="EMBL/GenBank/DDBJ databases">
        <authorList>
            <person name="Chen Y."/>
            <person name="Shah S."/>
            <person name="Dougan E. K."/>
            <person name="Thang M."/>
            <person name="Chan C."/>
        </authorList>
    </citation>
    <scope>NUCLEOTIDE SEQUENCE [LARGE SCALE GENOMIC DNA]</scope>
</reference>
<protein>
    <submittedName>
        <fullName evidence="8">Uncharacterized protein</fullName>
    </submittedName>
</protein>
<evidence type="ECO:0000256" key="3">
    <source>
        <dbReference type="ARBA" id="ARBA00022448"/>
    </source>
</evidence>
<feature type="transmembrane region" description="Helical" evidence="7">
    <location>
        <begin position="50"/>
        <end position="73"/>
    </location>
</feature>
<evidence type="ECO:0000313" key="9">
    <source>
        <dbReference type="Proteomes" id="UP001642484"/>
    </source>
</evidence>
<evidence type="ECO:0000256" key="2">
    <source>
        <dbReference type="ARBA" id="ARBA00007965"/>
    </source>
</evidence>
<dbReference type="PANTHER" id="PTHR10332:SF10">
    <property type="entry name" value="EQUILIBRATIVE NUCLEOSIDE TRANSPORTER 4"/>
    <property type="match status" value="1"/>
</dbReference>
<dbReference type="EMBL" id="CAXAMN010024472">
    <property type="protein sequence ID" value="CAK9087061.1"/>
    <property type="molecule type" value="Genomic_DNA"/>
</dbReference>
<comment type="similarity">
    <text evidence="2">Belongs to the SLC29A/ENT transporter (TC 2.A.57) family.</text>
</comment>
<gene>
    <name evidence="8" type="ORF">CCMP2556_LOCUS42131</name>
</gene>
<dbReference type="PANTHER" id="PTHR10332">
    <property type="entry name" value="EQUILIBRATIVE NUCLEOSIDE TRANSPORTER"/>
    <property type="match status" value="1"/>
</dbReference>
<feature type="transmembrane region" description="Helical" evidence="7">
    <location>
        <begin position="142"/>
        <end position="166"/>
    </location>
</feature>
<proteinExistence type="inferred from homology"/>
<feature type="transmembrane region" description="Helical" evidence="7">
    <location>
        <begin position="116"/>
        <end position="136"/>
    </location>
</feature>
<evidence type="ECO:0000256" key="7">
    <source>
        <dbReference type="SAM" id="Phobius"/>
    </source>
</evidence>
<keyword evidence="6 7" id="KW-0472">Membrane</keyword>
<comment type="caution">
    <text evidence="8">The sequence shown here is derived from an EMBL/GenBank/DDBJ whole genome shotgun (WGS) entry which is preliminary data.</text>
</comment>
<evidence type="ECO:0000256" key="6">
    <source>
        <dbReference type="ARBA" id="ARBA00023136"/>
    </source>
</evidence>
<comment type="subcellular location">
    <subcellularLocation>
        <location evidence="1">Membrane</location>
        <topology evidence="1">Multi-pass membrane protein</topology>
    </subcellularLocation>
</comment>
<evidence type="ECO:0000256" key="4">
    <source>
        <dbReference type="ARBA" id="ARBA00022692"/>
    </source>
</evidence>
<evidence type="ECO:0000256" key="1">
    <source>
        <dbReference type="ARBA" id="ARBA00004141"/>
    </source>
</evidence>